<accession>A0AAD6D1B8</accession>
<gene>
    <name evidence="1" type="ORF">N7494_004791</name>
</gene>
<comment type="caution">
    <text evidence="1">The sequence shown here is derived from an EMBL/GenBank/DDBJ whole genome shotgun (WGS) entry which is preliminary data.</text>
</comment>
<name>A0AAD6D1B8_9EURO</name>
<evidence type="ECO:0008006" key="3">
    <source>
        <dbReference type="Google" id="ProtNLM"/>
    </source>
</evidence>
<dbReference type="CDD" id="cd09917">
    <property type="entry name" value="F-box_SF"/>
    <property type="match status" value="1"/>
</dbReference>
<keyword evidence="2" id="KW-1185">Reference proteome</keyword>
<proteinExistence type="predicted"/>
<evidence type="ECO:0000313" key="1">
    <source>
        <dbReference type="EMBL" id="KAJ5547206.1"/>
    </source>
</evidence>
<protein>
    <recommendedName>
        <fullName evidence="3">F-box domain-containing protein</fullName>
    </recommendedName>
</protein>
<evidence type="ECO:0000313" key="2">
    <source>
        <dbReference type="Proteomes" id="UP001220324"/>
    </source>
</evidence>
<reference evidence="1 2" key="1">
    <citation type="journal article" date="2023" name="IMA Fungus">
        <title>Comparative genomic study of the Penicillium genus elucidates a diverse pangenome and 15 lateral gene transfer events.</title>
        <authorList>
            <person name="Petersen C."/>
            <person name="Sorensen T."/>
            <person name="Nielsen M.R."/>
            <person name="Sondergaard T.E."/>
            <person name="Sorensen J.L."/>
            <person name="Fitzpatrick D.A."/>
            <person name="Frisvad J.C."/>
            <person name="Nielsen K.L."/>
        </authorList>
    </citation>
    <scope>NUCLEOTIDE SEQUENCE [LARGE SCALE GENOMIC DNA]</scope>
    <source>
        <strain evidence="1 2">IBT 35679</strain>
    </source>
</reference>
<dbReference type="AlphaFoldDB" id="A0AAD6D1B8"/>
<organism evidence="1 2">
    <name type="scientific">Penicillium frequentans</name>
    <dbReference type="NCBI Taxonomy" id="3151616"/>
    <lineage>
        <taxon>Eukaryota</taxon>
        <taxon>Fungi</taxon>
        <taxon>Dikarya</taxon>
        <taxon>Ascomycota</taxon>
        <taxon>Pezizomycotina</taxon>
        <taxon>Eurotiomycetes</taxon>
        <taxon>Eurotiomycetidae</taxon>
        <taxon>Eurotiales</taxon>
        <taxon>Aspergillaceae</taxon>
        <taxon>Penicillium</taxon>
    </lineage>
</organism>
<sequence length="532" mass="60881">MAYVANLPVEVILLICADLPNSDIKSLRLTCTRISHIAQLRLTRVFLSADPTNIRVFRAIADHERYRKQIKEIVYDDARLTYWRMSSRTGFEKPRWEETVAMSTEGCPDWFAKVCHQNIAHLAIRKGQDIDLPHHIMRANQVNAQLPLGICWQYYKNLVQQQHEVLISKQHEEAFLYGLTRFPSLTRVTITPATHGWLFAPLYETPMIRAFPYGLNYPIPHGWPGGGGMLSLWEDESEHYKNRWHGFRMVTRVLAQEASHRVTELLIDVNGLPTGLNCSMFYTPSEEYNNLVTILSRPGFRRLDLPLSVGGQEGPDYDWIVFRARYLSEMLSEAEELEHFSLFTTLGMDSGHSLDSVVPGGGGSMAHFIPLQKVFPVSDWDNLRHFQLSRFMVTQSDLMGLLTAISPTIQTVSLNFLTFLDNGGNYHSLLNEIQDTLKWHEREPAFRPNLIIGVDVDPPYIGKGIWVEKEIHKFLYEGGRNPFLADCPNRIEAGMGMQRDTFDIAHERPYLPSASLPSPSIHVPPKDMYMLE</sequence>
<dbReference type="EMBL" id="JAQIZZ010000003">
    <property type="protein sequence ID" value="KAJ5547206.1"/>
    <property type="molecule type" value="Genomic_DNA"/>
</dbReference>
<dbReference type="Proteomes" id="UP001220324">
    <property type="component" value="Unassembled WGS sequence"/>
</dbReference>